<evidence type="ECO:0000256" key="1">
    <source>
        <dbReference type="SAM" id="SignalP"/>
    </source>
</evidence>
<proteinExistence type="predicted"/>
<feature type="signal peptide" evidence="1">
    <location>
        <begin position="1"/>
        <end position="22"/>
    </location>
</feature>
<evidence type="ECO:0000313" key="3">
    <source>
        <dbReference type="Proteomes" id="UP000267145"/>
    </source>
</evidence>
<evidence type="ECO:0000313" key="2">
    <source>
        <dbReference type="EMBL" id="RNJ52046.1"/>
    </source>
</evidence>
<dbReference type="GeneID" id="39608236"/>
<dbReference type="EMBL" id="RBVV01000256">
    <property type="protein sequence ID" value="RNJ52046.1"/>
    <property type="molecule type" value="Genomic_DNA"/>
</dbReference>
<name>A0A3M9XWM5_9PEZI</name>
<organism evidence="2 3">
    <name type="scientific">Verticillium nonalfalfae</name>
    <dbReference type="NCBI Taxonomy" id="1051616"/>
    <lineage>
        <taxon>Eukaryota</taxon>
        <taxon>Fungi</taxon>
        <taxon>Dikarya</taxon>
        <taxon>Ascomycota</taxon>
        <taxon>Pezizomycotina</taxon>
        <taxon>Sordariomycetes</taxon>
        <taxon>Hypocreomycetidae</taxon>
        <taxon>Glomerellales</taxon>
        <taxon>Plectosphaerellaceae</taxon>
        <taxon>Verticillium</taxon>
    </lineage>
</organism>
<dbReference type="STRING" id="1051616.A0A3M9XWM5"/>
<sequence>MHAPTFSHVLVAAILAATGVQSLSTGAPANQLARRMAPVVALVMPAFAMTTAVEERE</sequence>
<comment type="caution">
    <text evidence="2">The sequence shown here is derived from an EMBL/GenBank/DDBJ whole genome shotgun (WGS) entry which is preliminary data.</text>
</comment>
<feature type="chain" id="PRO_5017937902" evidence="1">
    <location>
        <begin position="23"/>
        <end position="57"/>
    </location>
</feature>
<dbReference type="RefSeq" id="XP_028490204.1">
    <property type="nucleotide sequence ID" value="XM_028638715.1"/>
</dbReference>
<reference evidence="2 3" key="1">
    <citation type="submission" date="2018-10" db="EMBL/GenBank/DDBJ databases">
        <title>Genome sequence of Verticillium nonalfalfae VnAa140.</title>
        <authorList>
            <person name="Stajich J.E."/>
            <person name="Kasson M.T."/>
        </authorList>
    </citation>
    <scope>NUCLEOTIDE SEQUENCE [LARGE SCALE GENOMIC DNA]</scope>
    <source>
        <strain evidence="2 3">VnAa140</strain>
    </source>
</reference>
<protein>
    <submittedName>
        <fullName evidence="2">Uncharacterized protein</fullName>
    </submittedName>
</protein>
<gene>
    <name evidence="2" type="ORF">D7B24_004547</name>
</gene>
<accession>A0A3M9XWM5</accession>
<dbReference type="AlphaFoldDB" id="A0A3M9XWM5"/>
<dbReference type="Proteomes" id="UP000267145">
    <property type="component" value="Unassembled WGS sequence"/>
</dbReference>
<keyword evidence="1" id="KW-0732">Signal</keyword>
<keyword evidence="3" id="KW-1185">Reference proteome</keyword>
<feature type="non-terminal residue" evidence="2">
    <location>
        <position position="57"/>
    </location>
</feature>